<keyword evidence="1" id="KW-0732">Signal</keyword>
<feature type="chain" id="PRO_5022866575" description="Sel1 repeat family protein" evidence="1">
    <location>
        <begin position="24"/>
        <end position="534"/>
    </location>
</feature>
<dbReference type="Gene3D" id="1.25.40.10">
    <property type="entry name" value="Tetratricopeptide repeat domain"/>
    <property type="match status" value="1"/>
</dbReference>
<dbReference type="KEGG" id="ppru:FDP22_11845"/>
<dbReference type="EMBL" id="CP040818">
    <property type="protein sequence ID" value="QDL92408.1"/>
    <property type="molecule type" value="Genomic_DNA"/>
</dbReference>
<sequence>MPRLITAAGLAAGLALAPLSAGAQSSAEGVFDLLGGMARTYSVLILRSFVDFTYESIARDSASGDLTLTGLRIYPRLSDPAQQGCTISLGRAVISDTQEDDRISSLIETTDLSVSPLCLSPGMRAALQQLGYDGIRSDAAVITARYDLPSGGMDLSVQAGLTDALSLNLEADFDYFWFTGLFDGAAGDEMPDLRPSILLRSFEASVENRGAWSRVKPMVEDAVGTTAVLPKIVESALSDQLAGKKGTPGPAAQAFISSLVSGLQTFLADESQITVRAAPEGGVWLGAEQFETPERLIEALQPKVSNRPAEVHEVLAPDLLGKAITGDGELSDAERLSAGRALMSGIGAPRDRSAAIAVLKPMADAGDAGAAMELAQGLAESGAPQSAYGYALAALAAGEPGAMGLTDRIEARLGASQIRGTQASVLAGWAPDPGLETRRAAVLAAADPAMMRRLAIDAKLGRGVPRSYETAYLWTTLAAAAGDRSAANLRVSLDARAANDHDGAWSAAFEAAAAQALTLWTEGGIGAALHDRTR</sequence>
<dbReference type="AlphaFoldDB" id="A0A5B8FHV8"/>
<dbReference type="Proteomes" id="UP000305888">
    <property type="component" value="Chromosome"/>
</dbReference>
<feature type="signal peptide" evidence="1">
    <location>
        <begin position="1"/>
        <end position="23"/>
    </location>
</feature>
<reference evidence="2 3" key="1">
    <citation type="submission" date="2019-06" db="EMBL/GenBank/DDBJ databases">
        <title>Genome sequence of Rhodobacteraceae bacterium D4M1.</title>
        <authorList>
            <person name="Cao J."/>
        </authorList>
    </citation>
    <scope>NUCLEOTIDE SEQUENCE [LARGE SCALE GENOMIC DNA]</scope>
    <source>
        <strain evidence="2 3">D4M1</strain>
    </source>
</reference>
<dbReference type="SUPFAM" id="SSF81901">
    <property type="entry name" value="HCP-like"/>
    <property type="match status" value="1"/>
</dbReference>
<accession>A0A5B8FHV8</accession>
<evidence type="ECO:0000313" key="2">
    <source>
        <dbReference type="EMBL" id="QDL92408.1"/>
    </source>
</evidence>
<organism evidence="2 3">
    <name type="scientific">Paroceanicella profunda</name>
    <dbReference type="NCBI Taxonomy" id="2579971"/>
    <lineage>
        <taxon>Bacteria</taxon>
        <taxon>Pseudomonadati</taxon>
        <taxon>Pseudomonadota</taxon>
        <taxon>Alphaproteobacteria</taxon>
        <taxon>Rhodobacterales</taxon>
        <taxon>Paracoccaceae</taxon>
        <taxon>Paroceanicella</taxon>
    </lineage>
</organism>
<keyword evidence="3" id="KW-1185">Reference proteome</keyword>
<gene>
    <name evidence="2" type="ORF">FDP22_11845</name>
</gene>
<evidence type="ECO:0000313" key="3">
    <source>
        <dbReference type="Proteomes" id="UP000305888"/>
    </source>
</evidence>
<dbReference type="RefSeq" id="WP_138573209.1">
    <property type="nucleotide sequence ID" value="NZ_CP040818.1"/>
</dbReference>
<protein>
    <recommendedName>
        <fullName evidence="4">Sel1 repeat family protein</fullName>
    </recommendedName>
</protein>
<dbReference type="InterPro" id="IPR011990">
    <property type="entry name" value="TPR-like_helical_dom_sf"/>
</dbReference>
<proteinExistence type="predicted"/>
<evidence type="ECO:0000256" key="1">
    <source>
        <dbReference type="SAM" id="SignalP"/>
    </source>
</evidence>
<evidence type="ECO:0008006" key="4">
    <source>
        <dbReference type="Google" id="ProtNLM"/>
    </source>
</evidence>
<name>A0A5B8FHV8_9RHOB</name>
<dbReference type="OrthoDB" id="7802477at2"/>